<reference evidence="4" key="2">
    <citation type="submission" date="2024-10" db="UniProtKB">
        <authorList>
            <consortium name="EnsemblProtists"/>
        </authorList>
    </citation>
    <scope>IDENTIFICATION</scope>
</reference>
<evidence type="ECO:0000313" key="4">
    <source>
        <dbReference type="EnsemblProtists" id="EOD08409"/>
    </source>
</evidence>
<accession>A0A0D3IAX4</accession>
<dbReference type="HOGENOM" id="CLU_1216700_0_0_1"/>
<feature type="domain" description="MAM" evidence="3">
    <location>
        <begin position="34"/>
        <end position="213"/>
    </location>
</feature>
<dbReference type="PANTHER" id="PTHR23282">
    <property type="entry name" value="APICAL ENDOSOMAL GLYCOPROTEIN PRECURSOR"/>
    <property type="match status" value="1"/>
</dbReference>
<keyword evidence="5" id="KW-1185">Reference proteome</keyword>
<dbReference type="SUPFAM" id="SSF49899">
    <property type="entry name" value="Concanavalin A-like lectins/glucanases"/>
    <property type="match status" value="1"/>
</dbReference>
<feature type="signal peptide" evidence="2">
    <location>
        <begin position="1"/>
        <end position="15"/>
    </location>
</feature>
<keyword evidence="2" id="KW-0732">Signal</keyword>
<dbReference type="PROSITE" id="PS50060">
    <property type="entry name" value="MAM_2"/>
    <property type="match status" value="1"/>
</dbReference>
<evidence type="ECO:0000256" key="1">
    <source>
        <dbReference type="SAM" id="MobiDB-lite"/>
    </source>
</evidence>
<evidence type="ECO:0000313" key="5">
    <source>
        <dbReference type="Proteomes" id="UP000013827"/>
    </source>
</evidence>
<name>A0A0D3IAX4_EMIH1</name>
<feature type="region of interest" description="Disordered" evidence="1">
    <location>
        <begin position="54"/>
        <end position="93"/>
    </location>
</feature>
<reference evidence="5" key="1">
    <citation type="journal article" date="2013" name="Nature">
        <title>Pan genome of the phytoplankton Emiliania underpins its global distribution.</title>
        <authorList>
            <person name="Read B.A."/>
            <person name="Kegel J."/>
            <person name="Klute M.J."/>
            <person name="Kuo A."/>
            <person name="Lefebvre S.C."/>
            <person name="Maumus F."/>
            <person name="Mayer C."/>
            <person name="Miller J."/>
            <person name="Monier A."/>
            <person name="Salamov A."/>
            <person name="Young J."/>
            <person name="Aguilar M."/>
            <person name="Claverie J.M."/>
            <person name="Frickenhaus S."/>
            <person name="Gonzalez K."/>
            <person name="Herman E.K."/>
            <person name="Lin Y.C."/>
            <person name="Napier J."/>
            <person name="Ogata H."/>
            <person name="Sarno A.F."/>
            <person name="Shmutz J."/>
            <person name="Schroeder D."/>
            <person name="de Vargas C."/>
            <person name="Verret F."/>
            <person name="von Dassow P."/>
            <person name="Valentin K."/>
            <person name="Van de Peer Y."/>
            <person name="Wheeler G."/>
            <person name="Dacks J.B."/>
            <person name="Delwiche C.F."/>
            <person name="Dyhrman S.T."/>
            <person name="Glockner G."/>
            <person name="John U."/>
            <person name="Richards T."/>
            <person name="Worden A.Z."/>
            <person name="Zhang X."/>
            <person name="Grigoriev I.V."/>
            <person name="Allen A.E."/>
            <person name="Bidle K."/>
            <person name="Borodovsky M."/>
            <person name="Bowler C."/>
            <person name="Brownlee C."/>
            <person name="Cock J.M."/>
            <person name="Elias M."/>
            <person name="Gladyshev V.N."/>
            <person name="Groth M."/>
            <person name="Guda C."/>
            <person name="Hadaegh A."/>
            <person name="Iglesias-Rodriguez M.D."/>
            <person name="Jenkins J."/>
            <person name="Jones B.M."/>
            <person name="Lawson T."/>
            <person name="Leese F."/>
            <person name="Lindquist E."/>
            <person name="Lobanov A."/>
            <person name="Lomsadze A."/>
            <person name="Malik S.B."/>
            <person name="Marsh M.E."/>
            <person name="Mackinder L."/>
            <person name="Mock T."/>
            <person name="Mueller-Roeber B."/>
            <person name="Pagarete A."/>
            <person name="Parker M."/>
            <person name="Probert I."/>
            <person name="Quesneville H."/>
            <person name="Raines C."/>
            <person name="Rensing S.A."/>
            <person name="Riano-Pachon D.M."/>
            <person name="Richier S."/>
            <person name="Rokitta S."/>
            <person name="Shiraiwa Y."/>
            <person name="Soanes D.M."/>
            <person name="van der Giezen M."/>
            <person name="Wahlund T.M."/>
            <person name="Williams B."/>
            <person name="Wilson W."/>
            <person name="Wolfe G."/>
            <person name="Wurch L.L."/>
        </authorList>
    </citation>
    <scope>NUCLEOTIDE SEQUENCE</scope>
</reference>
<dbReference type="Pfam" id="PF00629">
    <property type="entry name" value="MAM"/>
    <property type="match status" value="1"/>
</dbReference>
<dbReference type="InterPro" id="IPR000998">
    <property type="entry name" value="MAM_dom"/>
</dbReference>
<dbReference type="Proteomes" id="UP000013827">
    <property type="component" value="Unassembled WGS sequence"/>
</dbReference>
<proteinExistence type="predicted"/>
<sequence>MLLRALSLSVVAAAAEDPLLTMNDREVAAALPDGWSADIPGSDLPWTWQVGPPPSRTLEAGRPLTGPARDHTHTAPAATRQERSGKRRHEQPAPAFAGGHYYYVEASGRVLGDEAWLGGPLPLECVASVGFSFHMFGVSMGSLELRARTAEGEAWATLWRADGQSAGGSTADAWRRALVPLTPPMRRTGGASLRFVGTVGDGYLSDISIDDLEGGLRLAKVRRVRLLP</sequence>
<feature type="chain" id="PRO_5044203282" description="MAM domain-containing protein" evidence="2">
    <location>
        <begin position="16"/>
        <end position="228"/>
    </location>
</feature>
<protein>
    <recommendedName>
        <fullName evidence="3">MAM domain-containing protein</fullName>
    </recommendedName>
</protein>
<dbReference type="InterPro" id="IPR013320">
    <property type="entry name" value="ConA-like_dom_sf"/>
</dbReference>
<dbReference type="CDD" id="cd06263">
    <property type="entry name" value="MAM"/>
    <property type="match status" value="1"/>
</dbReference>
<dbReference type="RefSeq" id="XP_005760838.1">
    <property type="nucleotide sequence ID" value="XM_005760781.1"/>
</dbReference>
<dbReference type="STRING" id="2903.R1DI98"/>
<dbReference type="GeneID" id="17254472"/>
<dbReference type="Gene3D" id="2.60.120.200">
    <property type="match status" value="1"/>
</dbReference>
<dbReference type="EnsemblProtists" id="EOD08409">
    <property type="protein sequence ID" value="EOD08409"/>
    <property type="gene ID" value="EMIHUDRAFT_217567"/>
</dbReference>
<evidence type="ECO:0000259" key="3">
    <source>
        <dbReference type="PROSITE" id="PS50060"/>
    </source>
</evidence>
<organism evidence="4 5">
    <name type="scientific">Emiliania huxleyi (strain CCMP1516)</name>
    <dbReference type="NCBI Taxonomy" id="280463"/>
    <lineage>
        <taxon>Eukaryota</taxon>
        <taxon>Haptista</taxon>
        <taxon>Haptophyta</taxon>
        <taxon>Prymnesiophyceae</taxon>
        <taxon>Isochrysidales</taxon>
        <taxon>Noelaerhabdaceae</taxon>
        <taxon>Emiliania</taxon>
    </lineage>
</organism>
<dbReference type="AlphaFoldDB" id="A0A0D3IAX4"/>
<dbReference type="KEGG" id="ehx:EMIHUDRAFT_217567"/>
<dbReference type="GO" id="GO:0016020">
    <property type="term" value="C:membrane"/>
    <property type="evidence" value="ECO:0007669"/>
    <property type="project" value="InterPro"/>
</dbReference>
<dbReference type="InterPro" id="IPR051560">
    <property type="entry name" value="MAM_domain-containing"/>
</dbReference>
<evidence type="ECO:0000256" key="2">
    <source>
        <dbReference type="SAM" id="SignalP"/>
    </source>
</evidence>
<dbReference type="PaxDb" id="2903-EOD08409"/>
<dbReference type="PANTHER" id="PTHR23282:SF101">
    <property type="entry name" value="MAM DOMAIN-CONTAINING PROTEIN"/>
    <property type="match status" value="1"/>
</dbReference>